<dbReference type="Gene3D" id="3.40.190.10">
    <property type="entry name" value="Periplasmic binding protein-like II"/>
    <property type="match status" value="2"/>
</dbReference>
<proteinExistence type="inferred from homology"/>
<evidence type="ECO:0000256" key="1">
    <source>
        <dbReference type="ARBA" id="ARBA00009437"/>
    </source>
</evidence>
<name>A0A485ACW3_KLUCR</name>
<evidence type="ECO:0000259" key="6">
    <source>
        <dbReference type="PROSITE" id="PS50931"/>
    </source>
</evidence>
<sequence length="308" mass="35247">MMFTLRQLEFYIALAETLQVSKAASRCHVSQSSMTVALRNLEEALNAQLFLRQPKGIQLTVAGERFLAHARTIISNSHIALEDLHRQPETTAGKVRIGIAQTLSAYLLPEMLSDIDNRFPLLEIDYFEATAPELLTALRQRQVDFCLLLTSNIEHDGDLEVETIIRSLRQLWIAPGHALLSQSVIRLRDIEKLPFLMLETDQYPAVITEVWRRDGYQPNIHFRSNSFESRTQPRRARQRDHHFKRPGLPPPGRSNGQRIIRRAIEDCITYMDVGVVTCAGQPLSSQAQRLRDFLRSLIVRREGKNAIM</sequence>
<dbReference type="InterPro" id="IPR005119">
    <property type="entry name" value="LysR_subst-bd"/>
</dbReference>
<evidence type="ECO:0000313" key="7">
    <source>
        <dbReference type="EMBL" id="VFS58171.1"/>
    </source>
</evidence>
<dbReference type="InterPro" id="IPR050950">
    <property type="entry name" value="HTH-type_LysR_regulators"/>
</dbReference>
<dbReference type="GO" id="GO:0003700">
    <property type="term" value="F:DNA-binding transcription factor activity"/>
    <property type="evidence" value="ECO:0007669"/>
    <property type="project" value="InterPro"/>
</dbReference>
<dbReference type="Pfam" id="PF03466">
    <property type="entry name" value="LysR_substrate"/>
    <property type="match status" value="1"/>
</dbReference>
<feature type="domain" description="HTH lysR-type" evidence="6">
    <location>
        <begin position="3"/>
        <end position="60"/>
    </location>
</feature>
<dbReference type="Gene3D" id="1.10.10.10">
    <property type="entry name" value="Winged helix-like DNA-binding domain superfamily/Winged helix DNA-binding domain"/>
    <property type="match status" value="1"/>
</dbReference>
<feature type="region of interest" description="Disordered" evidence="5">
    <location>
        <begin position="227"/>
        <end position="256"/>
    </location>
</feature>
<organism evidence="7 8">
    <name type="scientific">Kluyvera cryocrescens</name>
    <name type="common">Kluyvera citrophila</name>
    <dbReference type="NCBI Taxonomy" id="580"/>
    <lineage>
        <taxon>Bacteria</taxon>
        <taxon>Pseudomonadati</taxon>
        <taxon>Pseudomonadota</taxon>
        <taxon>Gammaproteobacteria</taxon>
        <taxon>Enterobacterales</taxon>
        <taxon>Enterobacteriaceae</taxon>
        <taxon>Kluyvera</taxon>
    </lineage>
</organism>
<evidence type="ECO:0000256" key="2">
    <source>
        <dbReference type="ARBA" id="ARBA00023015"/>
    </source>
</evidence>
<dbReference type="AlphaFoldDB" id="A0A485ACW3"/>
<dbReference type="EMBL" id="CAADJD010000011">
    <property type="protein sequence ID" value="VFS58171.1"/>
    <property type="molecule type" value="Genomic_DNA"/>
</dbReference>
<evidence type="ECO:0000313" key="8">
    <source>
        <dbReference type="Proteomes" id="UP000401081"/>
    </source>
</evidence>
<evidence type="ECO:0000256" key="3">
    <source>
        <dbReference type="ARBA" id="ARBA00023125"/>
    </source>
</evidence>
<evidence type="ECO:0000256" key="5">
    <source>
        <dbReference type="SAM" id="MobiDB-lite"/>
    </source>
</evidence>
<dbReference type="InterPro" id="IPR036390">
    <property type="entry name" value="WH_DNA-bd_sf"/>
</dbReference>
<gene>
    <name evidence="7" type="primary">oxyR_2</name>
    <name evidence="7" type="ORF">NCTC12993_00947</name>
</gene>
<dbReference type="InterPro" id="IPR000847">
    <property type="entry name" value="LysR_HTH_N"/>
</dbReference>
<dbReference type="Proteomes" id="UP000401081">
    <property type="component" value="Unassembled WGS sequence"/>
</dbReference>
<dbReference type="PANTHER" id="PTHR30419">
    <property type="entry name" value="HTH-TYPE TRANSCRIPTIONAL REGULATOR YBHD"/>
    <property type="match status" value="1"/>
</dbReference>
<reference evidence="7 8" key="1">
    <citation type="submission" date="2019-03" db="EMBL/GenBank/DDBJ databases">
        <authorList>
            <consortium name="Pathogen Informatics"/>
        </authorList>
    </citation>
    <scope>NUCLEOTIDE SEQUENCE [LARGE SCALE GENOMIC DNA]</scope>
    <source>
        <strain evidence="7 8">NCTC12993</strain>
    </source>
</reference>
<dbReference type="InterPro" id="IPR036388">
    <property type="entry name" value="WH-like_DNA-bd_sf"/>
</dbReference>
<dbReference type="SUPFAM" id="SSF53850">
    <property type="entry name" value="Periplasmic binding protein-like II"/>
    <property type="match status" value="1"/>
</dbReference>
<feature type="compositionally biased region" description="Basic residues" evidence="5">
    <location>
        <begin position="232"/>
        <end position="245"/>
    </location>
</feature>
<protein>
    <submittedName>
        <fullName evidence="7">Morphology and auto-aggregation control protein</fullName>
    </submittedName>
</protein>
<dbReference type="PRINTS" id="PR00039">
    <property type="entry name" value="HTHLYSR"/>
</dbReference>
<keyword evidence="8" id="KW-1185">Reference proteome</keyword>
<keyword evidence="2" id="KW-0805">Transcription regulation</keyword>
<dbReference type="SUPFAM" id="SSF46785">
    <property type="entry name" value="Winged helix' DNA-binding domain"/>
    <property type="match status" value="1"/>
</dbReference>
<keyword evidence="3" id="KW-0238">DNA-binding</keyword>
<accession>A0A485ACW3</accession>
<dbReference type="Pfam" id="PF00126">
    <property type="entry name" value="HTH_1"/>
    <property type="match status" value="1"/>
</dbReference>
<evidence type="ECO:0000256" key="4">
    <source>
        <dbReference type="ARBA" id="ARBA00023163"/>
    </source>
</evidence>
<dbReference type="GO" id="GO:0005829">
    <property type="term" value="C:cytosol"/>
    <property type="evidence" value="ECO:0007669"/>
    <property type="project" value="TreeGrafter"/>
</dbReference>
<keyword evidence="4" id="KW-0804">Transcription</keyword>
<dbReference type="GO" id="GO:0003677">
    <property type="term" value="F:DNA binding"/>
    <property type="evidence" value="ECO:0007669"/>
    <property type="project" value="UniProtKB-KW"/>
</dbReference>
<dbReference type="FunFam" id="1.10.10.10:FF:000001">
    <property type="entry name" value="LysR family transcriptional regulator"/>
    <property type="match status" value="1"/>
</dbReference>
<dbReference type="PROSITE" id="PS50931">
    <property type="entry name" value="HTH_LYSR"/>
    <property type="match status" value="1"/>
</dbReference>
<comment type="similarity">
    <text evidence="1">Belongs to the LysR transcriptional regulatory family.</text>
</comment>